<dbReference type="InterPro" id="IPR032675">
    <property type="entry name" value="LRR_dom_sf"/>
</dbReference>
<accession>Q22X61</accession>
<keyword evidence="1" id="KW-0418">Kinase</keyword>
<reference evidence="2" key="1">
    <citation type="journal article" date="2006" name="PLoS Biol.">
        <title>Macronuclear genome sequence of the ciliate Tetrahymena thermophila, a model eukaryote.</title>
        <authorList>
            <person name="Eisen J.A."/>
            <person name="Coyne R.S."/>
            <person name="Wu M."/>
            <person name="Wu D."/>
            <person name="Thiagarajan M."/>
            <person name="Wortman J.R."/>
            <person name="Badger J.H."/>
            <person name="Ren Q."/>
            <person name="Amedeo P."/>
            <person name="Jones K.M."/>
            <person name="Tallon L.J."/>
            <person name="Delcher A.L."/>
            <person name="Salzberg S.L."/>
            <person name="Silva J.C."/>
            <person name="Haas B.J."/>
            <person name="Majoros W.H."/>
            <person name="Farzad M."/>
            <person name="Carlton J.M."/>
            <person name="Smith R.K. Jr."/>
            <person name="Garg J."/>
            <person name="Pearlman R.E."/>
            <person name="Karrer K.M."/>
            <person name="Sun L."/>
            <person name="Manning G."/>
            <person name="Elde N.C."/>
            <person name="Turkewitz A.P."/>
            <person name="Asai D.J."/>
            <person name="Wilkes D.E."/>
            <person name="Wang Y."/>
            <person name="Cai H."/>
            <person name="Collins K."/>
            <person name="Stewart B.A."/>
            <person name="Lee S.R."/>
            <person name="Wilamowska K."/>
            <person name="Weinberg Z."/>
            <person name="Ruzzo W.L."/>
            <person name="Wloga D."/>
            <person name="Gaertig J."/>
            <person name="Frankel J."/>
            <person name="Tsao C.-C."/>
            <person name="Gorovsky M.A."/>
            <person name="Keeling P.J."/>
            <person name="Waller R.F."/>
            <person name="Patron N.J."/>
            <person name="Cherry J.M."/>
            <person name="Stover N.A."/>
            <person name="Krieger C.J."/>
            <person name="del Toro C."/>
            <person name="Ryder H.F."/>
            <person name="Williamson S.C."/>
            <person name="Barbeau R.A."/>
            <person name="Hamilton E.P."/>
            <person name="Orias E."/>
        </authorList>
    </citation>
    <scope>NUCLEOTIDE SEQUENCE [LARGE SCALE GENOMIC DNA]</scope>
    <source>
        <strain evidence="2">SB210</strain>
    </source>
</reference>
<dbReference type="GeneID" id="7826185"/>
<dbReference type="HOGENOM" id="CLU_848612_0_0_1"/>
<organism evidence="1 2">
    <name type="scientific">Tetrahymena thermophila (strain SB210)</name>
    <dbReference type="NCBI Taxonomy" id="312017"/>
    <lineage>
        <taxon>Eukaryota</taxon>
        <taxon>Sar</taxon>
        <taxon>Alveolata</taxon>
        <taxon>Ciliophora</taxon>
        <taxon>Intramacronucleata</taxon>
        <taxon>Oligohymenophorea</taxon>
        <taxon>Hymenostomatida</taxon>
        <taxon>Tetrahymenina</taxon>
        <taxon>Tetrahymenidae</taxon>
        <taxon>Tetrahymena</taxon>
    </lineage>
</organism>
<dbReference type="PANTHER" id="PTHR46761">
    <property type="entry name" value="RAN GTPASE-ACTIVATING PROTEIN 1"/>
    <property type="match status" value="1"/>
</dbReference>
<dbReference type="KEGG" id="tet:TTHERM_00632920"/>
<gene>
    <name evidence="1" type="ORF">TTHERM_00632920</name>
</gene>
<evidence type="ECO:0000313" key="2">
    <source>
        <dbReference type="Proteomes" id="UP000009168"/>
    </source>
</evidence>
<proteinExistence type="predicted"/>
<dbReference type="OrthoDB" id="120976at2759"/>
<keyword evidence="2" id="KW-1185">Reference proteome</keyword>
<name>Q22X61_TETTS</name>
<dbReference type="SUPFAM" id="SSF52047">
    <property type="entry name" value="RNI-like"/>
    <property type="match status" value="1"/>
</dbReference>
<dbReference type="PANTHER" id="PTHR46761:SF2">
    <property type="entry name" value="RAN GTPASE-ACTIVATING PROTEIN 1"/>
    <property type="match status" value="1"/>
</dbReference>
<sequence length="280" mass="31383">MKEKYFDDCEKFCESDLENYELDKEDAEEISLDLQKCFNLSSLRLLLDIEALIQRQVGYYISSGFKNIKNLQNVEIQVIGVIPDDTIIEPGLSVFLENCSHLSRLKIDAKKGRFGQESAFDFFSGLGKCVNLQVLEIHLDQGDKLADKGCQKLSLAIENMQNLTSLQLCLSNNQVGDEGCSRIAQAIQNLQNLKSLEFNLSLNEIGNEGCTKLGQAIGKCQNLTSLNLDLCKNQIEEKGAQDLGSALSQCANVSKLKLIFECSKFRNNYQESYQFVKFGT</sequence>
<dbReference type="EMBL" id="GG662809">
    <property type="protein sequence ID" value="EAR89785.2"/>
    <property type="molecule type" value="Genomic_DNA"/>
</dbReference>
<evidence type="ECO:0000313" key="1">
    <source>
        <dbReference type="EMBL" id="EAR89785.2"/>
    </source>
</evidence>
<protein>
    <submittedName>
        <fullName evidence="1">Kinase domain protein</fullName>
    </submittedName>
</protein>
<dbReference type="Proteomes" id="UP000009168">
    <property type="component" value="Unassembled WGS sequence"/>
</dbReference>
<dbReference type="InterPro" id="IPR045203">
    <property type="entry name" value="RanGAP1/2"/>
</dbReference>
<dbReference type="SMART" id="SM00368">
    <property type="entry name" value="LRR_RI"/>
    <property type="match status" value="3"/>
</dbReference>
<dbReference type="InParanoid" id="Q22X61"/>
<dbReference type="GO" id="GO:0005096">
    <property type="term" value="F:GTPase activator activity"/>
    <property type="evidence" value="ECO:0007669"/>
    <property type="project" value="InterPro"/>
</dbReference>
<keyword evidence="1" id="KW-0808">Transferase</keyword>
<dbReference type="RefSeq" id="XP_001010030.2">
    <property type="nucleotide sequence ID" value="XM_001010030.2"/>
</dbReference>
<dbReference type="GO" id="GO:0016301">
    <property type="term" value="F:kinase activity"/>
    <property type="evidence" value="ECO:0007669"/>
    <property type="project" value="UniProtKB-KW"/>
</dbReference>
<dbReference type="AlphaFoldDB" id="Q22X61"/>
<dbReference type="Gene3D" id="3.80.10.10">
    <property type="entry name" value="Ribonuclease Inhibitor"/>
    <property type="match status" value="1"/>
</dbReference>